<dbReference type="GO" id="GO:0046464">
    <property type="term" value="P:acylglycerol catabolic process"/>
    <property type="evidence" value="ECO:0007669"/>
    <property type="project" value="TreeGrafter"/>
</dbReference>
<evidence type="ECO:0000259" key="1">
    <source>
        <dbReference type="Pfam" id="PF12697"/>
    </source>
</evidence>
<accession>A0A3P1X228</accession>
<proteinExistence type="predicted"/>
<dbReference type="PANTHER" id="PTHR43798:SF5">
    <property type="entry name" value="MONOACYLGLYCEROL LIPASE ABHD6"/>
    <property type="match status" value="1"/>
</dbReference>
<dbReference type="AlphaFoldDB" id="A0A3P1X228"/>
<dbReference type="SUPFAM" id="SSF53474">
    <property type="entry name" value="alpha/beta-Hydrolases"/>
    <property type="match status" value="1"/>
</dbReference>
<feature type="domain" description="AB hydrolase-1" evidence="1">
    <location>
        <begin position="5"/>
        <end position="222"/>
    </location>
</feature>
<keyword evidence="2" id="KW-0378">Hydrolase</keyword>
<dbReference type="InterPro" id="IPR050266">
    <property type="entry name" value="AB_hydrolase_sf"/>
</dbReference>
<name>A0A3P1X228_9ACTN</name>
<dbReference type="Proteomes" id="UP000280935">
    <property type="component" value="Unassembled WGS sequence"/>
</dbReference>
<dbReference type="InterPro" id="IPR000073">
    <property type="entry name" value="AB_hydrolase_1"/>
</dbReference>
<protein>
    <submittedName>
        <fullName evidence="2">Alpha/beta hydrolase</fullName>
    </submittedName>
</protein>
<dbReference type="GO" id="GO:0016020">
    <property type="term" value="C:membrane"/>
    <property type="evidence" value="ECO:0007669"/>
    <property type="project" value="TreeGrafter"/>
</dbReference>
<organism evidence="2 3">
    <name type="scientific">Arachnia propionica</name>
    <dbReference type="NCBI Taxonomy" id="1750"/>
    <lineage>
        <taxon>Bacteria</taxon>
        <taxon>Bacillati</taxon>
        <taxon>Actinomycetota</taxon>
        <taxon>Actinomycetes</taxon>
        <taxon>Propionibacteriales</taxon>
        <taxon>Propionibacteriaceae</taxon>
        <taxon>Arachnia</taxon>
    </lineage>
</organism>
<dbReference type="Gene3D" id="3.40.50.1820">
    <property type="entry name" value="alpha/beta hydrolase"/>
    <property type="match status" value="1"/>
</dbReference>
<dbReference type="OrthoDB" id="5495375at2"/>
<reference evidence="2 3" key="1">
    <citation type="submission" date="2018-11" db="EMBL/GenBank/DDBJ databases">
        <title>Genomes From Bacteria Associated with the Canine Oral Cavity: a Test Case for Automated Genome-Based Taxonomic Assignment.</title>
        <authorList>
            <person name="Coil D.A."/>
            <person name="Jospin G."/>
            <person name="Darling A.E."/>
            <person name="Wallis C."/>
            <person name="Davis I.J."/>
            <person name="Harris S."/>
            <person name="Eisen J.A."/>
            <person name="Holcombe L.J."/>
            <person name="O'Flynn C."/>
        </authorList>
    </citation>
    <scope>NUCLEOTIDE SEQUENCE [LARGE SCALE GENOMIC DNA]</scope>
    <source>
        <strain evidence="2 3">OH2822_COT-296</strain>
    </source>
</reference>
<sequence>MRPLLVLVHGSLSSADEWGGYADLLPDCDVVAVDLPGHGGRGDEVFTTRAAIRAIEQAVAQRATGQPVFLAGHSLGGYLASLHAARNPGVLAGLILIGATGDPRSPLAVVYRAYAWLVGKVDHARLARVRDAVARRLGLSEDQFPAPDAYAVLPAAWQSVIDDCPSHLMTRVDCPVLFINGQFDQMRLNERAYQRLTPSSRLVTVPRATHLAPLTHPEQVAELIQQFARDLAG</sequence>
<comment type="caution">
    <text evidence="2">The sequence shown here is derived from an EMBL/GenBank/DDBJ whole genome shotgun (WGS) entry which is preliminary data.</text>
</comment>
<dbReference type="PANTHER" id="PTHR43798">
    <property type="entry name" value="MONOACYLGLYCEROL LIPASE"/>
    <property type="match status" value="1"/>
</dbReference>
<dbReference type="RefSeq" id="WP_125227065.1">
    <property type="nucleotide sequence ID" value="NZ_RQYT01000004.1"/>
</dbReference>
<evidence type="ECO:0000313" key="3">
    <source>
        <dbReference type="Proteomes" id="UP000280935"/>
    </source>
</evidence>
<dbReference type="Pfam" id="PF12697">
    <property type="entry name" value="Abhydrolase_6"/>
    <property type="match status" value="1"/>
</dbReference>
<dbReference type="InterPro" id="IPR029058">
    <property type="entry name" value="AB_hydrolase_fold"/>
</dbReference>
<dbReference type="EMBL" id="RQYT01000004">
    <property type="protein sequence ID" value="RRD50793.1"/>
    <property type="molecule type" value="Genomic_DNA"/>
</dbReference>
<evidence type="ECO:0000313" key="2">
    <source>
        <dbReference type="EMBL" id="RRD50793.1"/>
    </source>
</evidence>
<gene>
    <name evidence="2" type="ORF">EII35_03435</name>
</gene>
<dbReference type="GO" id="GO:0047372">
    <property type="term" value="F:monoacylglycerol lipase activity"/>
    <property type="evidence" value="ECO:0007669"/>
    <property type="project" value="TreeGrafter"/>
</dbReference>